<reference evidence="2" key="2">
    <citation type="submission" date="2015-06" db="UniProtKB">
        <authorList>
            <consortium name="EnsemblPlants"/>
        </authorList>
    </citation>
    <scope>IDENTIFICATION</scope>
</reference>
<keyword evidence="3" id="KW-1185">Reference proteome</keyword>
<protein>
    <submittedName>
        <fullName evidence="2">Uncharacterized protein</fullName>
    </submittedName>
</protein>
<proteinExistence type="predicted"/>
<dbReference type="Proteomes" id="UP000008022">
    <property type="component" value="Unassembled WGS sequence"/>
</dbReference>
<dbReference type="HOGENOM" id="CLU_091880_0_0_1"/>
<dbReference type="AlphaFoldDB" id="A0A0E0PU36"/>
<evidence type="ECO:0000313" key="2">
    <source>
        <dbReference type="EnsemblPlants" id="ORUFI06G04770.1"/>
    </source>
</evidence>
<dbReference type="Gramene" id="ORUFI06G04770.1">
    <property type="protein sequence ID" value="ORUFI06G04770.1"/>
    <property type="gene ID" value="ORUFI06G04770"/>
</dbReference>
<evidence type="ECO:0000256" key="1">
    <source>
        <dbReference type="SAM" id="MobiDB-lite"/>
    </source>
</evidence>
<feature type="compositionally biased region" description="Low complexity" evidence="1">
    <location>
        <begin position="36"/>
        <end position="57"/>
    </location>
</feature>
<dbReference type="OMA" id="GVRPMES"/>
<name>A0A0E0PU36_ORYRU</name>
<reference evidence="3" key="1">
    <citation type="submission" date="2013-06" db="EMBL/GenBank/DDBJ databases">
        <authorList>
            <person name="Zhao Q."/>
        </authorList>
    </citation>
    <scope>NUCLEOTIDE SEQUENCE</scope>
    <source>
        <strain evidence="3">cv. W1943</strain>
    </source>
</reference>
<evidence type="ECO:0000313" key="3">
    <source>
        <dbReference type="Proteomes" id="UP000008022"/>
    </source>
</evidence>
<accession>A0A0E0PU36</accession>
<organism evidence="2 3">
    <name type="scientific">Oryza rufipogon</name>
    <name type="common">Brownbeard rice</name>
    <name type="synonym">Asian wild rice</name>
    <dbReference type="NCBI Taxonomy" id="4529"/>
    <lineage>
        <taxon>Eukaryota</taxon>
        <taxon>Viridiplantae</taxon>
        <taxon>Streptophyta</taxon>
        <taxon>Embryophyta</taxon>
        <taxon>Tracheophyta</taxon>
        <taxon>Spermatophyta</taxon>
        <taxon>Magnoliopsida</taxon>
        <taxon>Liliopsida</taxon>
        <taxon>Poales</taxon>
        <taxon>Poaceae</taxon>
        <taxon>BOP clade</taxon>
        <taxon>Oryzoideae</taxon>
        <taxon>Oryzeae</taxon>
        <taxon>Oryzinae</taxon>
        <taxon>Oryza</taxon>
    </lineage>
</organism>
<dbReference type="EnsemblPlants" id="ORUFI06G04770.1">
    <property type="protein sequence ID" value="ORUFI06G04770.1"/>
    <property type="gene ID" value="ORUFI06G04770"/>
</dbReference>
<feature type="region of interest" description="Disordered" evidence="1">
    <location>
        <begin position="1"/>
        <end position="57"/>
    </location>
</feature>
<sequence>MGGRKKPGSKKMPTPAVMRIRSPPPDPHRRARAAPRRCIPPLASDSESSASSPTTSPAAAAAALPGIAQARHEFFAKHTVYHYGAPPTAQRNEQRESAGGCQSVRGGVRRQPADGLAAAAGRGHLRGFLLAPSRIGGGARGAVDAPGLIGDRFLDSGHGSLAGTGMDAPAGGERIGVRPMESSDDDSTFCSRCARAQRGAASATALVTTAVAAATSARCHSTTAGRDPGAATCVVDGAPPPPGGVYATTRTIGPSAMEFKASKQY</sequence>
<feature type="region of interest" description="Disordered" evidence="1">
    <location>
        <begin position="87"/>
        <end position="108"/>
    </location>
</feature>